<feature type="transmembrane region" description="Helical" evidence="4">
    <location>
        <begin position="176"/>
        <end position="196"/>
    </location>
</feature>
<evidence type="ECO:0000313" key="7">
    <source>
        <dbReference type="Proteomes" id="UP001297581"/>
    </source>
</evidence>
<evidence type="ECO:0000256" key="2">
    <source>
        <dbReference type="ARBA" id="ARBA00023125"/>
    </source>
</evidence>
<feature type="transmembrane region" description="Helical" evidence="4">
    <location>
        <begin position="133"/>
        <end position="156"/>
    </location>
</feature>
<dbReference type="PANTHER" id="PTHR43280">
    <property type="entry name" value="ARAC-FAMILY TRANSCRIPTIONAL REGULATOR"/>
    <property type="match status" value="1"/>
</dbReference>
<keyword evidence="3" id="KW-0804">Transcription</keyword>
<dbReference type="InterPro" id="IPR018060">
    <property type="entry name" value="HTH_AraC"/>
</dbReference>
<keyword evidence="4" id="KW-1133">Transmembrane helix</keyword>
<gene>
    <name evidence="6" type="ORF">MJ923_02310</name>
</gene>
<organism evidence="6 7">
    <name type="scientific">Shewanella zhuhaiensis</name>
    <dbReference type="NCBI Taxonomy" id="2919576"/>
    <lineage>
        <taxon>Bacteria</taxon>
        <taxon>Pseudomonadati</taxon>
        <taxon>Pseudomonadota</taxon>
        <taxon>Gammaproteobacteria</taxon>
        <taxon>Alteromonadales</taxon>
        <taxon>Shewanellaceae</taxon>
        <taxon>Shewanella</taxon>
    </lineage>
</organism>
<dbReference type="EMBL" id="JAKUDL010000001">
    <property type="protein sequence ID" value="MCH4293139.1"/>
    <property type="molecule type" value="Genomic_DNA"/>
</dbReference>
<dbReference type="SUPFAM" id="SSF46689">
    <property type="entry name" value="Homeodomain-like"/>
    <property type="match status" value="1"/>
</dbReference>
<dbReference type="Pfam" id="PF12833">
    <property type="entry name" value="HTH_18"/>
    <property type="match status" value="1"/>
</dbReference>
<dbReference type="InterPro" id="IPR018062">
    <property type="entry name" value="HTH_AraC-typ_CS"/>
</dbReference>
<feature type="transmembrane region" description="Helical" evidence="4">
    <location>
        <begin position="94"/>
        <end position="113"/>
    </location>
</feature>
<keyword evidence="4" id="KW-0472">Membrane</keyword>
<dbReference type="PROSITE" id="PS01124">
    <property type="entry name" value="HTH_ARAC_FAMILY_2"/>
    <property type="match status" value="1"/>
</dbReference>
<dbReference type="GO" id="GO:0003700">
    <property type="term" value="F:DNA-binding transcription factor activity"/>
    <property type="evidence" value="ECO:0007669"/>
    <property type="project" value="InterPro"/>
</dbReference>
<keyword evidence="1" id="KW-0805">Transcription regulation</keyword>
<protein>
    <submittedName>
        <fullName evidence="6">Helix-turn-helix domain-containing protein</fullName>
    </submittedName>
</protein>
<evidence type="ECO:0000256" key="1">
    <source>
        <dbReference type="ARBA" id="ARBA00023015"/>
    </source>
</evidence>
<feature type="transmembrane region" description="Helical" evidence="4">
    <location>
        <begin position="6"/>
        <end position="23"/>
    </location>
</feature>
<proteinExistence type="predicted"/>
<feature type="transmembrane region" description="Helical" evidence="4">
    <location>
        <begin position="216"/>
        <end position="233"/>
    </location>
</feature>
<keyword evidence="2" id="KW-0238">DNA-binding</keyword>
<keyword evidence="4" id="KW-0812">Transmembrane</keyword>
<sequence length="403" mass="45351">MQWIETATLFAVLLSALLTTMLLSHRQLGTARKWLAALSGALTLVLFDSFSYQQNLHTAYPHILGLIFPLHLLFAPLLYGYISHLLCKEVKRVFLWHLAPFALSVLLMMPFYLQSSADKAALMAGSAAEQAPWYLTPGIVFIVAGSFIQTPIYLWLCLKQTLRTINALKSYYSSPFVSTIIWIIALQLAFVLFWVLDITYLMLDSFGVSGFPINQITDLMLLVILVVMTVLGFQKQTLFEPLIAHPEIGQAQRGYNPHQKAIELAPPQSSPEDRKVKYEKSSLTASLAENLFRELSQHMESHQSYLDSELSLNQLAEETGHSLHNISQAINQSQQLNFFDFVNQYRVETVKSRLVAEPDMTIIDIGLQSGFNSKSAFYAAFRKSTGMTPSKFRQLSKAEAVEA</sequence>
<comment type="caution">
    <text evidence="6">The sequence shown here is derived from an EMBL/GenBank/DDBJ whole genome shotgun (WGS) entry which is preliminary data.</text>
</comment>
<feature type="transmembrane region" description="Helical" evidence="4">
    <location>
        <begin position="59"/>
        <end position="82"/>
    </location>
</feature>
<dbReference type="SMART" id="SM00342">
    <property type="entry name" value="HTH_ARAC"/>
    <property type="match status" value="1"/>
</dbReference>
<dbReference type="PROSITE" id="PS00041">
    <property type="entry name" value="HTH_ARAC_FAMILY_1"/>
    <property type="match status" value="1"/>
</dbReference>
<dbReference type="AlphaFoldDB" id="A0AAJ1BE70"/>
<name>A0AAJ1BE70_9GAMM</name>
<dbReference type="GO" id="GO:0043565">
    <property type="term" value="F:sequence-specific DNA binding"/>
    <property type="evidence" value="ECO:0007669"/>
    <property type="project" value="InterPro"/>
</dbReference>
<evidence type="ECO:0000256" key="4">
    <source>
        <dbReference type="SAM" id="Phobius"/>
    </source>
</evidence>
<keyword evidence="7" id="KW-1185">Reference proteome</keyword>
<evidence type="ECO:0000256" key="3">
    <source>
        <dbReference type="ARBA" id="ARBA00023163"/>
    </source>
</evidence>
<dbReference type="Proteomes" id="UP001297581">
    <property type="component" value="Unassembled WGS sequence"/>
</dbReference>
<dbReference type="InterPro" id="IPR009057">
    <property type="entry name" value="Homeodomain-like_sf"/>
</dbReference>
<evidence type="ECO:0000313" key="6">
    <source>
        <dbReference type="EMBL" id="MCH4293139.1"/>
    </source>
</evidence>
<dbReference type="PANTHER" id="PTHR43280:SF29">
    <property type="entry name" value="ARAC-FAMILY TRANSCRIPTIONAL REGULATOR"/>
    <property type="match status" value="1"/>
</dbReference>
<dbReference type="InterPro" id="IPR020449">
    <property type="entry name" value="Tscrpt_reg_AraC-type_HTH"/>
</dbReference>
<reference evidence="6 7" key="1">
    <citation type="submission" date="2022-02" db="EMBL/GenBank/DDBJ databases">
        <title>The genome sequence of Shewanella sp. 3B26.</title>
        <authorList>
            <person name="Du J."/>
        </authorList>
    </citation>
    <scope>NUCLEOTIDE SEQUENCE [LARGE SCALE GENOMIC DNA]</scope>
    <source>
        <strain evidence="6 7">3B26</strain>
    </source>
</reference>
<accession>A0AAJ1BE70</accession>
<feature type="domain" description="HTH araC/xylS-type" evidence="5">
    <location>
        <begin position="289"/>
        <end position="395"/>
    </location>
</feature>
<dbReference type="Gene3D" id="1.10.10.60">
    <property type="entry name" value="Homeodomain-like"/>
    <property type="match status" value="2"/>
</dbReference>
<dbReference type="RefSeq" id="WP_240589747.1">
    <property type="nucleotide sequence ID" value="NZ_JAKUDL010000001.1"/>
</dbReference>
<evidence type="ECO:0000259" key="5">
    <source>
        <dbReference type="PROSITE" id="PS01124"/>
    </source>
</evidence>
<dbReference type="PRINTS" id="PR00032">
    <property type="entry name" value="HTHARAC"/>
</dbReference>